<dbReference type="EMBL" id="WBKB01000004">
    <property type="protein sequence ID" value="KAB1643162.1"/>
    <property type="molecule type" value="Genomic_DNA"/>
</dbReference>
<dbReference type="InterPro" id="IPR059000">
    <property type="entry name" value="ATPase_P-type_domA"/>
</dbReference>
<accession>A0A7J5BAP6</accession>
<dbReference type="SFLD" id="SFLDG00002">
    <property type="entry name" value="C1.7:_P-type_atpase_like"/>
    <property type="match status" value="1"/>
</dbReference>
<feature type="transmembrane region" description="Helical" evidence="8">
    <location>
        <begin position="237"/>
        <end position="256"/>
    </location>
</feature>
<dbReference type="GO" id="GO:0015086">
    <property type="term" value="F:cadmium ion transmembrane transporter activity"/>
    <property type="evidence" value="ECO:0007669"/>
    <property type="project" value="TreeGrafter"/>
</dbReference>
<evidence type="ECO:0000256" key="3">
    <source>
        <dbReference type="ARBA" id="ARBA00022692"/>
    </source>
</evidence>
<dbReference type="SFLD" id="SFLDS00003">
    <property type="entry name" value="Haloacid_Dehalogenase"/>
    <property type="match status" value="1"/>
</dbReference>
<dbReference type="AlphaFoldDB" id="A0A7J5BAP6"/>
<dbReference type="NCBIfam" id="TIGR01512">
    <property type="entry name" value="ATPase-IB2_Cd"/>
    <property type="match status" value="1"/>
</dbReference>
<dbReference type="PANTHER" id="PTHR48085:SF5">
    <property type="entry name" value="CADMIUM_ZINC-TRANSPORTING ATPASE HMA4-RELATED"/>
    <property type="match status" value="1"/>
</dbReference>
<dbReference type="InterPro" id="IPR027256">
    <property type="entry name" value="P-typ_ATPase_IB"/>
</dbReference>
<dbReference type="SUPFAM" id="SSF81665">
    <property type="entry name" value="Calcium ATPase, transmembrane domain M"/>
    <property type="match status" value="1"/>
</dbReference>
<dbReference type="InterPro" id="IPR008250">
    <property type="entry name" value="ATPase_P-typ_transduc_dom_A_sf"/>
</dbReference>
<evidence type="ECO:0000256" key="9">
    <source>
        <dbReference type="SAM" id="MobiDB-lite"/>
    </source>
</evidence>
<dbReference type="NCBIfam" id="TIGR01525">
    <property type="entry name" value="ATPase-IB_hvy"/>
    <property type="match status" value="1"/>
</dbReference>
<feature type="region of interest" description="Disordered" evidence="9">
    <location>
        <begin position="614"/>
        <end position="638"/>
    </location>
</feature>
<dbReference type="PRINTS" id="PR00119">
    <property type="entry name" value="CATATPASE"/>
</dbReference>
<dbReference type="OrthoDB" id="7059309at2"/>
<evidence type="ECO:0000256" key="2">
    <source>
        <dbReference type="ARBA" id="ARBA00006024"/>
    </source>
</evidence>
<evidence type="ECO:0000256" key="8">
    <source>
        <dbReference type="RuleBase" id="RU362081"/>
    </source>
</evidence>
<gene>
    <name evidence="11" type="primary">cadA</name>
    <name evidence="11" type="ORF">F8O05_07955</name>
</gene>
<dbReference type="Pfam" id="PF00122">
    <property type="entry name" value="E1-E2_ATPase"/>
    <property type="match status" value="1"/>
</dbReference>
<keyword evidence="8" id="KW-0547">Nucleotide-binding</keyword>
<dbReference type="InterPro" id="IPR044492">
    <property type="entry name" value="P_typ_ATPase_HD_dom"/>
</dbReference>
<feature type="transmembrane region" description="Helical" evidence="8">
    <location>
        <begin position="68"/>
        <end position="93"/>
    </location>
</feature>
<keyword evidence="3 8" id="KW-0812">Transmembrane</keyword>
<organism evidence="11 12">
    <name type="scientific">Gulosibacter chungangensis</name>
    <dbReference type="NCBI Taxonomy" id="979746"/>
    <lineage>
        <taxon>Bacteria</taxon>
        <taxon>Bacillati</taxon>
        <taxon>Actinomycetota</taxon>
        <taxon>Actinomycetes</taxon>
        <taxon>Micrococcales</taxon>
        <taxon>Microbacteriaceae</taxon>
        <taxon>Gulosibacter</taxon>
    </lineage>
</organism>
<dbReference type="GO" id="GO:0019829">
    <property type="term" value="F:ATPase-coupled monoatomic cation transmembrane transporter activity"/>
    <property type="evidence" value="ECO:0007669"/>
    <property type="project" value="InterPro"/>
</dbReference>
<dbReference type="InterPro" id="IPR023214">
    <property type="entry name" value="HAD_sf"/>
</dbReference>
<evidence type="ECO:0000256" key="5">
    <source>
        <dbReference type="ARBA" id="ARBA00022967"/>
    </source>
</evidence>
<dbReference type="EC" id="3.6.3.3" evidence="11"/>
<dbReference type="SFLD" id="SFLDF00027">
    <property type="entry name" value="p-type_atpase"/>
    <property type="match status" value="1"/>
</dbReference>
<evidence type="ECO:0000313" key="11">
    <source>
        <dbReference type="EMBL" id="KAB1643162.1"/>
    </source>
</evidence>
<name>A0A7J5BAP6_9MICO</name>
<feature type="domain" description="P-type ATPase A" evidence="10">
    <location>
        <begin position="135"/>
        <end position="220"/>
    </location>
</feature>
<keyword evidence="8" id="KW-0067">ATP-binding</keyword>
<dbReference type="PANTHER" id="PTHR48085">
    <property type="entry name" value="CADMIUM/ZINC-TRANSPORTING ATPASE HMA2-RELATED"/>
    <property type="match status" value="1"/>
</dbReference>
<dbReference type="InterPro" id="IPR023299">
    <property type="entry name" value="ATPase_P-typ_cyto_dom_N"/>
</dbReference>
<evidence type="ECO:0000256" key="1">
    <source>
        <dbReference type="ARBA" id="ARBA00004651"/>
    </source>
</evidence>
<dbReference type="RefSeq" id="WP_158052211.1">
    <property type="nucleotide sequence ID" value="NZ_WBKB01000004.1"/>
</dbReference>
<keyword evidence="5" id="KW-1278">Translocase</keyword>
<dbReference type="GO" id="GO:0005524">
    <property type="term" value="F:ATP binding"/>
    <property type="evidence" value="ECO:0007669"/>
    <property type="project" value="UniProtKB-UniRule"/>
</dbReference>
<comment type="subcellular location">
    <subcellularLocation>
        <location evidence="1">Cell membrane</location>
        <topology evidence="1">Multi-pass membrane protein</topology>
    </subcellularLocation>
</comment>
<keyword evidence="12" id="KW-1185">Reference proteome</keyword>
<evidence type="ECO:0000256" key="7">
    <source>
        <dbReference type="ARBA" id="ARBA00023136"/>
    </source>
</evidence>
<dbReference type="Proteomes" id="UP000433493">
    <property type="component" value="Unassembled WGS sequence"/>
</dbReference>
<proteinExistence type="inferred from homology"/>
<dbReference type="SUPFAM" id="SSF56784">
    <property type="entry name" value="HAD-like"/>
    <property type="match status" value="1"/>
</dbReference>
<evidence type="ECO:0000256" key="4">
    <source>
        <dbReference type="ARBA" id="ARBA00022723"/>
    </source>
</evidence>
<dbReference type="Pfam" id="PF00702">
    <property type="entry name" value="Hydrolase"/>
    <property type="match status" value="1"/>
</dbReference>
<keyword evidence="4 8" id="KW-0479">Metal-binding</keyword>
<dbReference type="GO" id="GO:0016887">
    <property type="term" value="F:ATP hydrolysis activity"/>
    <property type="evidence" value="ECO:0007669"/>
    <property type="project" value="InterPro"/>
</dbReference>
<comment type="similarity">
    <text evidence="2 8">Belongs to the cation transport ATPase (P-type) (TC 3.A.3) family. Type IB subfamily.</text>
</comment>
<dbReference type="SUPFAM" id="SSF81653">
    <property type="entry name" value="Calcium ATPase, transduction domain A"/>
    <property type="match status" value="1"/>
</dbReference>
<dbReference type="Gene3D" id="3.40.50.1000">
    <property type="entry name" value="HAD superfamily/HAD-like"/>
    <property type="match status" value="1"/>
</dbReference>
<feature type="transmembrane region" description="Helical" evidence="8">
    <location>
        <begin position="559"/>
        <end position="579"/>
    </location>
</feature>
<feature type="transmembrane region" description="Helical" evidence="8">
    <location>
        <begin position="262"/>
        <end position="283"/>
    </location>
</feature>
<keyword evidence="6 8" id="KW-1133">Transmembrane helix</keyword>
<dbReference type="Gene3D" id="3.40.1110.10">
    <property type="entry name" value="Calcium-transporting ATPase, cytoplasmic domain N"/>
    <property type="match status" value="1"/>
</dbReference>
<feature type="transmembrane region" description="Helical" evidence="8">
    <location>
        <begin position="38"/>
        <end position="56"/>
    </location>
</feature>
<reference evidence="11 12" key="1">
    <citation type="submission" date="2019-09" db="EMBL/GenBank/DDBJ databases">
        <title>Phylogeny of genus Pseudoclavibacter and closely related genus.</title>
        <authorList>
            <person name="Li Y."/>
        </authorList>
    </citation>
    <scope>NUCLEOTIDE SEQUENCE [LARGE SCALE GENOMIC DNA]</scope>
    <source>
        <strain evidence="11 12">KCTC 13959</strain>
    </source>
</reference>
<evidence type="ECO:0000313" key="12">
    <source>
        <dbReference type="Proteomes" id="UP000433493"/>
    </source>
</evidence>
<feature type="compositionally biased region" description="Polar residues" evidence="9">
    <location>
        <begin position="621"/>
        <end position="638"/>
    </location>
</feature>
<dbReference type="Gene3D" id="2.70.150.10">
    <property type="entry name" value="Calcium-transporting ATPase, cytoplasmic transduction domain A"/>
    <property type="match status" value="1"/>
</dbReference>
<evidence type="ECO:0000256" key="6">
    <source>
        <dbReference type="ARBA" id="ARBA00022989"/>
    </source>
</evidence>
<keyword evidence="11" id="KW-0378">Hydrolase</keyword>
<dbReference type="PRINTS" id="PR00120">
    <property type="entry name" value="HATPASE"/>
</dbReference>
<dbReference type="GO" id="GO:0046872">
    <property type="term" value="F:metal ion binding"/>
    <property type="evidence" value="ECO:0007669"/>
    <property type="project" value="UniProtKB-KW"/>
</dbReference>
<comment type="caution">
    <text evidence="11">The sequence shown here is derived from an EMBL/GenBank/DDBJ whole genome shotgun (WGS) entry which is preliminary data.</text>
</comment>
<evidence type="ECO:0000259" key="10">
    <source>
        <dbReference type="Pfam" id="PF00122"/>
    </source>
</evidence>
<dbReference type="InterPro" id="IPR023298">
    <property type="entry name" value="ATPase_P-typ_TM_dom_sf"/>
</dbReference>
<dbReference type="InterPro" id="IPR051014">
    <property type="entry name" value="Cation_Transport_ATPase_IB"/>
</dbReference>
<keyword evidence="8" id="KW-1003">Cell membrane</keyword>
<sequence>MQRIAEVLKRYPIVAVTLGLLLVVIVLDLAGAGGPAQWLATAYVIVIIAMTAYSMVRDVIRGHFGLDILAVVAMAAAIATGEYLAAMIVVLMLTGGEALEDYAELRARRDLNALLERAPQSAHRLDPVHPDLPATDLPVNEVAIGDLLLIKPAEIVPVDGTLVGSEAEFDESSMTGESLPVLHRDGDRIFSGTVNRDRAVTMRATADAANSQYQQILSLVRDAQQQKAPTVRLADRYAVPFTIVSLIIAALAWWLSGDPVRFAAVLVLATPCPLLIAAPVAFIGGMSAAAREGIIVKGGATLEALAKSRSVAFDKTGTLSHGEPELVAVQPAHVDLDADRLLQFAASAEAHSSHVLADGVIRAARQRGLESLPVSDASEHATQGVEATVAGHLVRVGKLSFIRENDAAATAAELDPGQTAVMVAIDGRFAGSLILADALRKNAPQTVARLQEMGVERVLMVTGDNEQTARSLAGEAGIPEVYANLRPQDKVEIIRGLTERPVTMVGDGVNDAPVLAIAEVGIAMGARGSTAASESADAVIRRDDIGLVARAHEIGRHTYRVALSAIWLGIALSLGLMLIAAFGFIIPVVGALLQEVVDLAAILYALRARTGGRSRGEKTVTTHTTRSAQHAQTGSSGF</sequence>
<dbReference type="GO" id="GO:0005886">
    <property type="term" value="C:plasma membrane"/>
    <property type="evidence" value="ECO:0007669"/>
    <property type="project" value="UniProtKB-SubCell"/>
</dbReference>
<keyword evidence="7 8" id="KW-0472">Membrane</keyword>
<dbReference type="NCBIfam" id="TIGR01494">
    <property type="entry name" value="ATPase_P-type"/>
    <property type="match status" value="1"/>
</dbReference>
<feature type="transmembrane region" description="Helical" evidence="8">
    <location>
        <begin position="12"/>
        <end position="31"/>
    </location>
</feature>
<dbReference type="InterPro" id="IPR036412">
    <property type="entry name" value="HAD-like_sf"/>
</dbReference>
<protein>
    <submittedName>
        <fullName evidence="11">Cadmium-translocating P-type ATPase</fullName>
        <ecNumber evidence="11">3.6.3.3</ecNumber>
    </submittedName>
</protein>
<dbReference type="InterPro" id="IPR001757">
    <property type="entry name" value="P_typ_ATPase"/>
</dbReference>